<keyword evidence="2" id="KW-0597">Phosphoprotein</keyword>
<dbReference type="PROSITE" id="PS50110">
    <property type="entry name" value="RESPONSE_REGULATORY"/>
    <property type="match status" value="1"/>
</dbReference>
<dbReference type="EMBL" id="JBHRTO010000001">
    <property type="protein sequence ID" value="MFC3182111.1"/>
    <property type="molecule type" value="Genomic_DNA"/>
</dbReference>
<name>A0ABV7J3D0_9RHOB</name>
<dbReference type="Pfam" id="PF00196">
    <property type="entry name" value="GerE"/>
    <property type="match status" value="1"/>
</dbReference>
<accession>A0ABV7J3D0</accession>
<dbReference type="PANTHER" id="PTHR43214:SF17">
    <property type="entry name" value="TRANSCRIPTIONAL REGULATORY PROTEIN RCSB"/>
    <property type="match status" value="1"/>
</dbReference>
<evidence type="ECO:0000313" key="6">
    <source>
        <dbReference type="Proteomes" id="UP001595547"/>
    </source>
</evidence>
<keyword evidence="6" id="KW-1185">Reference proteome</keyword>
<dbReference type="InterPro" id="IPR000792">
    <property type="entry name" value="Tscrpt_reg_LuxR_C"/>
</dbReference>
<evidence type="ECO:0000256" key="2">
    <source>
        <dbReference type="PROSITE-ProRule" id="PRU00169"/>
    </source>
</evidence>
<feature type="domain" description="HTH luxR-type" evidence="3">
    <location>
        <begin position="151"/>
        <end position="216"/>
    </location>
</feature>
<sequence length="225" mass="24726">MFAEDQTLHLVVIDKDPMFALGLCALLEKRPQIRAFAKSPADLLEAAHDPASQNTTPVDMVLLDPAQLDLTPARLAQRLFERFGTRRLISYTNDPSTALAKACLASGFRGVLPRSIGLEQLEQAISVVHGGATCIDPSFSNLFEAAQPMSGTLRQRDLTEREIYVLKSVAFGKSLKEIGLELALSSKTIETYKARGSSKLNLQGRRAIVEYAIRNGWVQSQERLG</sequence>
<protein>
    <submittedName>
        <fullName evidence="5">DNA-binding response regulator</fullName>
    </submittedName>
</protein>
<dbReference type="InterPro" id="IPR011006">
    <property type="entry name" value="CheY-like_superfamily"/>
</dbReference>
<dbReference type="InterPro" id="IPR016032">
    <property type="entry name" value="Sig_transdc_resp-reg_C-effctor"/>
</dbReference>
<organism evidence="5 6">
    <name type="scientific">Cypionkella sinensis</name>
    <dbReference type="NCBI Taxonomy" id="1756043"/>
    <lineage>
        <taxon>Bacteria</taxon>
        <taxon>Pseudomonadati</taxon>
        <taxon>Pseudomonadota</taxon>
        <taxon>Alphaproteobacteria</taxon>
        <taxon>Rhodobacterales</taxon>
        <taxon>Paracoccaceae</taxon>
        <taxon>Cypionkella</taxon>
    </lineage>
</organism>
<dbReference type="Proteomes" id="UP001595547">
    <property type="component" value="Unassembled WGS sequence"/>
</dbReference>
<dbReference type="CDD" id="cd06170">
    <property type="entry name" value="LuxR_C_like"/>
    <property type="match status" value="1"/>
</dbReference>
<gene>
    <name evidence="5" type="ORF">ACFOGH_14000</name>
</gene>
<dbReference type="InterPro" id="IPR039420">
    <property type="entry name" value="WalR-like"/>
</dbReference>
<comment type="caution">
    <text evidence="5">The sequence shown here is derived from an EMBL/GenBank/DDBJ whole genome shotgun (WGS) entry which is preliminary data.</text>
</comment>
<evidence type="ECO:0000313" key="5">
    <source>
        <dbReference type="EMBL" id="MFC3182111.1"/>
    </source>
</evidence>
<dbReference type="SUPFAM" id="SSF46894">
    <property type="entry name" value="C-terminal effector domain of the bipartite response regulators"/>
    <property type="match status" value="1"/>
</dbReference>
<feature type="domain" description="Response regulatory" evidence="4">
    <location>
        <begin position="9"/>
        <end position="129"/>
    </location>
</feature>
<dbReference type="SMART" id="SM00421">
    <property type="entry name" value="HTH_LUXR"/>
    <property type="match status" value="1"/>
</dbReference>
<dbReference type="PRINTS" id="PR00038">
    <property type="entry name" value="HTHLUXR"/>
</dbReference>
<dbReference type="PANTHER" id="PTHR43214">
    <property type="entry name" value="TWO-COMPONENT RESPONSE REGULATOR"/>
    <property type="match status" value="1"/>
</dbReference>
<dbReference type="Gene3D" id="3.40.50.2300">
    <property type="match status" value="1"/>
</dbReference>
<dbReference type="SUPFAM" id="SSF52172">
    <property type="entry name" value="CheY-like"/>
    <property type="match status" value="1"/>
</dbReference>
<evidence type="ECO:0000256" key="1">
    <source>
        <dbReference type="ARBA" id="ARBA00023125"/>
    </source>
</evidence>
<dbReference type="InterPro" id="IPR001789">
    <property type="entry name" value="Sig_transdc_resp-reg_receiver"/>
</dbReference>
<dbReference type="GO" id="GO:0003677">
    <property type="term" value="F:DNA binding"/>
    <property type="evidence" value="ECO:0007669"/>
    <property type="project" value="UniProtKB-KW"/>
</dbReference>
<keyword evidence="1 5" id="KW-0238">DNA-binding</keyword>
<dbReference type="Gene3D" id="1.10.10.10">
    <property type="entry name" value="Winged helix-like DNA-binding domain superfamily/Winged helix DNA-binding domain"/>
    <property type="match status" value="1"/>
</dbReference>
<feature type="modified residue" description="4-aspartylphosphate" evidence="2">
    <location>
        <position position="64"/>
    </location>
</feature>
<dbReference type="PROSITE" id="PS50043">
    <property type="entry name" value="HTH_LUXR_2"/>
    <property type="match status" value="1"/>
</dbReference>
<proteinExistence type="predicted"/>
<evidence type="ECO:0000259" key="3">
    <source>
        <dbReference type="PROSITE" id="PS50043"/>
    </source>
</evidence>
<dbReference type="RefSeq" id="WP_380073691.1">
    <property type="nucleotide sequence ID" value="NZ_JBHRTO010000001.1"/>
</dbReference>
<dbReference type="InterPro" id="IPR036388">
    <property type="entry name" value="WH-like_DNA-bd_sf"/>
</dbReference>
<evidence type="ECO:0000259" key="4">
    <source>
        <dbReference type="PROSITE" id="PS50110"/>
    </source>
</evidence>
<reference evidence="6" key="1">
    <citation type="journal article" date="2019" name="Int. J. Syst. Evol. Microbiol.">
        <title>The Global Catalogue of Microorganisms (GCM) 10K type strain sequencing project: providing services to taxonomists for standard genome sequencing and annotation.</title>
        <authorList>
            <consortium name="The Broad Institute Genomics Platform"/>
            <consortium name="The Broad Institute Genome Sequencing Center for Infectious Disease"/>
            <person name="Wu L."/>
            <person name="Ma J."/>
        </authorList>
    </citation>
    <scope>NUCLEOTIDE SEQUENCE [LARGE SCALE GENOMIC DNA]</scope>
    <source>
        <strain evidence="6">KCTC 52039</strain>
    </source>
</reference>